<reference evidence="2" key="1">
    <citation type="submission" date="2016-10" db="EMBL/GenBank/DDBJ databases">
        <title>The assassin bug Pristhesancus plagipennis produces two different types of venom.</title>
        <authorList>
            <person name="Walker A.A."/>
            <person name="Herzig V."/>
            <person name="Jin J."/>
            <person name="Fry B.G."/>
            <person name="King G.F."/>
        </authorList>
    </citation>
    <scope>NUCLEOTIDE SEQUENCE</scope>
    <source>
        <tissue evidence="2">Venom/labial glands</tissue>
    </source>
</reference>
<feature type="chain" id="PRO_5014914132" evidence="1">
    <location>
        <begin position="18"/>
        <end position="113"/>
    </location>
</feature>
<sequence length="113" mass="13020">MLAVILTAILIIQTVAGMTWMDGAPLPLYHPRSGKRQHLPYHPVARFRGADSRPYFSYDYNTYNDFTPTFTRADVEEKQQMNAGELLALLFARLKENELSRMKGTLRFGILKR</sequence>
<name>A0A2K8JMG6_PRIPG</name>
<protein>
    <submittedName>
        <fullName evidence="2">Uncharacterized protein</fullName>
    </submittedName>
</protein>
<dbReference type="AlphaFoldDB" id="A0A2K8JMG6"/>
<organism evidence="2">
    <name type="scientific">Pristhesancus plagipennis</name>
    <name type="common">Common assassin bug</name>
    <dbReference type="NCBI Taxonomy" id="1955184"/>
    <lineage>
        <taxon>Eukaryota</taxon>
        <taxon>Metazoa</taxon>
        <taxon>Ecdysozoa</taxon>
        <taxon>Arthropoda</taxon>
        <taxon>Hexapoda</taxon>
        <taxon>Insecta</taxon>
        <taxon>Pterygota</taxon>
        <taxon>Neoptera</taxon>
        <taxon>Paraneoptera</taxon>
        <taxon>Hemiptera</taxon>
        <taxon>Heteroptera</taxon>
        <taxon>Panheteroptera</taxon>
        <taxon>Cimicomorpha</taxon>
        <taxon>Reduviidae</taxon>
        <taxon>Harpactorinae</taxon>
        <taxon>Harpactorini</taxon>
        <taxon>Pristhesancus</taxon>
    </lineage>
</organism>
<proteinExistence type="evidence at transcript level"/>
<accession>A0A2K8JMG6</accession>
<feature type="signal peptide" evidence="1">
    <location>
        <begin position="1"/>
        <end position="17"/>
    </location>
</feature>
<evidence type="ECO:0000313" key="2">
    <source>
        <dbReference type="EMBL" id="ATU82999.1"/>
    </source>
</evidence>
<dbReference type="EMBL" id="KY031248">
    <property type="protein sequence ID" value="ATU82999.1"/>
    <property type="molecule type" value="mRNA"/>
</dbReference>
<evidence type="ECO:0000256" key="1">
    <source>
        <dbReference type="SAM" id="SignalP"/>
    </source>
</evidence>
<keyword evidence="1" id="KW-0732">Signal</keyword>